<dbReference type="InterPro" id="IPR027359">
    <property type="entry name" value="Volt_channel_dom_sf"/>
</dbReference>
<keyword evidence="9" id="KW-1185">Reference proteome</keyword>
<keyword evidence="2 6" id="KW-0812">Transmembrane</keyword>
<evidence type="ECO:0000256" key="1">
    <source>
        <dbReference type="ARBA" id="ARBA00004141"/>
    </source>
</evidence>
<evidence type="ECO:0000256" key="5">
    <source>
        <dbReference type="SAM" id="MobiDB-lite"/>
    </source>
</evidence>
<organism evidence="8 9">
    <name type="scientific">Catenaria anguillulae PL171</name>
    <dbReference type="NCBI Taxonomy" id="765915"/>
    <lineage>
        <taxon>Eukaryota</taxon>
        <taxon>Fungi</taxon>
        <taxon>Fungi incertae sedis</taxon>
        <taxon>Blastocladiomycota</taxon>
        <taxon>Blastocladiomycetes</taxon>
        <taxon>Blastocladiales</taxon>
        <taxon>Catenariaceae</taxon>
        <taxon>Catenaria</taxon>
    </lineage>
</organism>
<feature type="compositionally biased region" description="Polar residues" evidence="5">
    <location>
        <begin position="1"/>
        <end position="17"/>
    </location>
</feature>
<accession>A0A1Y2H779</accession>
<reference evidence="8 9" key="1">
    <citation type="submission" date="2016-07" db="EMBL/GenBank/DDBJ databases">
        <title>Pervasive Adenine N6-methylation of Active Genes in Fungi.</title>
        <authorList>
            <consortium name="DOE Joint Genome Institute"/>
            <person name="Mondo S.J."/>
            <person name="Dannebaum R.O."/>
            <person name="Kuo R.C."/>
            <person name="Labutti K."/>
            <person name="Haridas S."/>
            <person name="Kuo A."/>
            <person name="Salamov A."/>
            <person name="Ahrendt S.R."/>
            <person name="Lipzen A."/>
            <person name="Sullivan W."/>
            <person name="Andreopoulos W.B."/>
            <person name="Clum A."/>
            <person name="Lindquist E."/>
            <person name="Daum C."/>
            <person name="Ramamoorthy G.K."/>
            <person name="Gryganskyi A."/>
            <person name="Culley D."/>
            <person name="Magnuson J.K."/>
            <person name="James T.Y."/>
            <person name="O'Malley M.A."/>
            <person name="Stajich J.E."/>
            <person name="Spatafora J.W."/>
            <person name="Visel A."/>
            <person name="Grigoriev I.V."/>
        </authorList>
    </citation>
    <scope>NUCLEOTIDE SEQUENCE [LARGE SCALE GENOMIC DNA]</scope>
    <source>
        <strain evidence="8 9">PL171</strain>
    </source>
</reference>
<dbReference type="Pfam" id="PF00520">
    <property type="entry name" value="Ion_trans"/>
    <property type="match status" value="1"/>
</dbReference>
<feature type="transmembrane region" description="Helical" evidence="6">
    <location>
        <begin position="200"/>
        <end position="221"/>
    </location>
</feature>
<dbReference type="Gene3D" id="1.10.287.70">
    <property type="match status" value="1"/>
</dbReference>
<feature type="transmembrane region" description="Helical" evidence="6">
    <location>
        <begin position="374"/>
        <end position="395"/>
    </location>
</feature>
<dbReference type="InterPro" id="IPR028747">
    <property type="entry name" value="CatSper2"/>
</dbReference>
<name>A0A1Y2H779_9FUNG</name>
<comment type="subcellular location">
    <subcellularLocation>
        <location evidence="1">Membrane</location>
        <topology evidence="1">Multi-pass membrane protein</topology>
    </subcellularLocation>
</comment>
<feature type="region of interest" description="Disordered" evidence="5">
    <location>
        <begin position="437"/>
        <end position="519"/>
    </location>
</feature>
<feature type="compositionally biased region" description="Low complexity" evidence="5">
    <location>
        <begin position="483"/>
        <end position="507"/>
    </location>
</feature>
<keyword evidence="3 6" id="KW-1133">Transmembrane helix</keyword>
<evidence type="ECO:0000256" key="4">
    <source>
        <dbReference type="ARBA" id="ARBA00023136"/>
    </source>
</evidence>
<feature type="region of interest" description="Disordered" evidence="5">
    <location>
        <begin position="1"/>
        <end position="52"/>
    </location>
</feature>
<keyword evidence="4 6" id="KW-0472">Membrane</keyword>
<comment type="caution">
    <text evidence="8">The sequence shown here is derived from an EMBL/GenBank/DDBJ whole genome shotgun (WGS) entry which is preliminary data.</text>
</comment>
<dbReference type="STRING" id="765915.A0A1Y2H779"/>
<dbReference type="GO" id="GO:0030317">
    <property type="term" value="P:flagellated sperm motility"/>
    <property type="evidence" value="ECO:0007669"/>
    <property type="project" value="InterPro"/>
</dbReference>
<dbReference type="Proteomes" id="UP000193411">
    <property type="component" value="Unassembled WGS sequence"/>
</dbReference>
<sequence>MSSSRPASITGSASPSRATAPGARSLATRPKQTGGSGADSGLDGTGGDPTEADLAIGDEELMAGLDFRDLSSHASIFRNRLIEEFQLLENLSMGGAGAVMPPQYNTRDVRDTEMLEKILSDAPDQLIKFQAFKRTRQSNVIDRRLTRIRNKDKVPIGAWASWVVYSNIFQTTLLIVIVINAVMVGVSAELTDAQESYVELFQIMDAIDKMSLVIFFLEIFLKWTDSFKKFWSDGWNCFDFLVTIGTTIPELVEAFGGSSSLSSFRVIIRQLRTFRILRALKLAVRFSSLRIIVVTIMEAFRSMALIAILILLFLFIFAVIGVYACSTLSQTNLDSPYKDGFATLGASLQIQFQFLTMDNWSNVLEPMLTVLDPVFAYAYVLLSVWLGAFIFRNVFVGVMVSNFNRISTELQEKQREMIKAKKLDQMRKRLKRELGLAKNALQRPGSNPNVASGDATTTQPDGSASNALGKPVATAVPPTIETAARPSSSAIRSSPSKSQIQSASPPATSTPGFPSPHQEDDAQLVDKIQQLLMQAHGVSKGWEATIRDTLTALASKTEETLWPRDTLFKYFQLMESLQENMREYQELQMMRIRFC</sequence>
<evidence type="ECO:0000256" key="3">
    <source>
        <dbReference type="ARBA" id="ARBA00022989"/>
    </source>
</evidence>
<dbReference type="PANTHER" id="PTHR46923:SF1">
    <property type="entry name" value="CATION CHANNEL SPERM-ASSOCIATED PROTEIN 2"/>
    <property type="match status" value="1"/>
</dbReference>
<protein>
    <submittedName>
        <fullName evidence="8">Ion transport protein-domain-containing protein</fullName>
    </submittedName>
</protein>
<dbReference type="GO" id="GO:0009566">
    <property type="term" value="P:fertilization"/>
    <property type="evidence" value="ECO:0007669"/>
    <property type="project" value="TreeGrafter"/>
</dbReference>
<evidence type="ECO:0000259" key="7">
    <source>
        <dbReference type="Pfam" id="PF00520"/>
    </source>
</evidence>
<evidence type="ECO:0000313" key="8">
    <source>
        <dbReference type="EMBL" id="ORZ30446.1"/>
    </source>
</evidence>
<feature type="transmembrane region" description="Helical" evidence="6">
    <location>
        <begin position="303"/>
        <end position="325"/>
    </location>
</feature>
<dbReference type="PANTHER" id="PTHR46923">
    <property type="entry name" value="CATION CHANNEL SPERM-ASSOCIATED PROTEIN 2"/>
    <property type="match status" value="1"/>
</dbReference>
<evidence type="ECO:0000313" key="9">
    <source>
        <dbReference type="Proteomes" id="UP000193411"/>
    </source>
</evidence>
<dbReference type="OrthoDB" id="416585at2759"/>
<dbReference type="GO" id="GO:0005227">
    <property type="term" value="F:calcium-activated cation channel activity"/>
    <property type="evidence" value="ECO:0007669"/>
    <property type="project" value="InterPro"/>
</dbReference>
<evidence type="ECO:0000256" key="2">
    <source>
        <dbReference type="ARBA" id="ARBA00022692"/>
    </source>
</evidence>
<feature type="compositionally biased region" description="Polar residues" evidence="5">
    <location>
        <begin position="444"/>
        <end position="466"/>
    </location>
</feature>
<dbReference type="Gene3D" id="1.20.120.350">
    <property type="entry name" value="Voltage-gated potassium channels. Chain C"/>
    <property type="match status" value="1"/>
</dbReference>
<dbReference type="AlphaFoldDB" id="A0A1Y2H779"/>
<evidence type="ECO:0000256" key="6">
    <source>
        <dbReference type="SAM" id="Phobius"/>
    </source>
</evidence>
<feature type="compositionally biased region" description="Gly residues" evidence="5">
    <location>
        <begin position="34"/>
        <end position="47"/>
    </location>
</feature>
<feature type="transmembrane region" description="Helical" evidence="6">
    <location>
        <begin position="159"/>
        <end position="188"/>
    </location>
</feature>
<dbReference type="SUPFAM" id="SSF81324">
    <property type="entry name" value="Voltage-gated potassium channels"/>
    <property type="match status" value="1"/>
</dbReference>
<gene>
    <name evidence="8" type="ORF">BCR44DRAFT_1517040</name>
</gene>
<dbReference type="EMBL" id="MCFL01000085">
    <property type="protein sequence ID" value="ORZ30446.1"/>
    <property type="molecule type" value="Genomic_DNA"/>
</dbReference>
<feature type="domain" description="Ion transport" evidence="7">
    <location>
        <begin position="167"/>
        <end position="408"/>
    </location>
</feature>
<dbReference type="GO" id="GO:0036128">
    <property type="term" value="C:CatSper complex"/>
    <property type="evidence" value="ECO:0007669"/>
    <property type="project" value="InterPro"/>
</dbReference>
<dbReference type="InterPro" id="IPR005821">
    <property type="entry name" value="Ion_trans_dom"/>
</dbReference>
<proteinExistence type="predicted"/>